<reference evidence="1 2" key="1">
    <citation type="journal article" date="2021" name="BMC Genomics">
        <title>Datura genome reveals duplications of psychoactive alkaloid biosynthetic genes and high mutation rate following tissue culture.</title>
        <authorList>
            <person name="Rajewski A."/>
            <person name="Carter-House D."/>
            <person name="Stajich J."/>
            <person name="Litt A."/>
        </authorList>
    </citation>
    <scope>NUCLEOTIDE SEQUENCE [LARGE SCALE GENOMIC DNA]</scope>
    <source>
        <strain evidence="1">AR-01</strain>
    </source>
</reference>
<feature type="non-terminal residue" evidence="1">
    <location>
        <position position="1"/>
    </location>
</feature>
<keyword evidence="2" id="KW-1185">Reference proteome</keyword>
<sequence length="94" mass="10450">GSAMAIRSCCDLWRSFYNLYSLSTPTVVARARRGRRGRLIQMKRIVRTGSGVVFALPSPFGGLFECIEVDMDSMKEALKSFSRTSLRGASLELL</sequence>
<comment type="caution">
    <text evidence="1">The sequence shown here is derived from an EMBL/GenBank/DDBJ whole genome shotgun (WGS) entry which is preliminary data.</text>
</comment>
<name>A0ABS8UZ62_DATST</name>
<evidence type="ECO:0000313" key="2">
    <source>
        <dbReference type="Proteomes" id="UP000823775"/>
    </source>
</evidence>
<gene>
    <name evidence="1" type="ORF">HAX54_023424</name>
</gene>
<evidence type="ECO:0000313" key="1">
    <source>
        <dbReference type="EMBL" id="MCD9639120.1"/>
    </source>
</evidence>
<dbReference type="EMBL" id="JACEIK010002849">
    <property type="protein sequence ID" value="MCD9639120.1"/>
    <property type="molecule type" value="Genomic_DNA"/>
</dbReference>
<protein>
    <submittedName>
        <fullName evidence="1">Uncharacterized protein</fullName>
    </submittedName>
</protein>
<dbReference type="Proteomes" id="UP000823775">
    <property type="component" value="Unassembled WGS sequence"/>
</dbReference>
<accession>A0ABS8UZ62</accession>
<proteinExistence type="predicted"/>
<organism evidence="1 2">
    <name type="scientific">Datura stramonium</name>
    <name type="common">Jimsonweed</name>
    <name type="synonym">Common thornapple</name>
    <dbReference type="NCBI Taxonomy" id="4076"/>
    <lineage>
        <taxon>Eukaryota</taxon>
        <taxon>Viridiplantae</taxon>
        <taxon>Streptophyta</taxon>
        <taxon>Embryophyta</taxon>
        <taxon>Tracheophyta</taxon>
        <taxon>Spermatophyta</taxon>
        <taxon>Magnoliopsida</taxon>
        <taxon>eudicotyledons</taxon>
        <taxon>Gunneridae</taxon>
        <taxon>Pentapetalae</taxon>
        <taxon>asterids</taxon>
        <taxon>lamiids</taxon>
        <taxon>Solanales</taxon>
        <taxon>Solanaceae</taxon>
        <taxon>Solanoideae</taxon>
        <taxon>Datureae</taxon>
        <taxon>Datura</taxon>
    </lineage>
</organism>